<reference evidence="2" key="1">
    <citation type="journal article" date="2015" name="Nature">
        <title>Complex archaea that bridge the gap between prokaryotes and eukaryotes.</title>
        <authorList>
            <person name="Spang A."/>
            <person name="Saw J.H."/>
            <person name="Jorgensen S.L."/>
            <person name="Zaremba-Niedzwiedzka K."/>
            <person name="Martijn J."/>
            <person name="Lind A.E."/>
            <person name="van Eijk R."/>
            <person name="Schleper C."/>
            <person name="Guy L."/>
            <person name="Ettema T.J."/>
        </authorList>
    </citation>
    <scope>NUCLEOTIDE SEQUENCE</scope>
</reference>
<organism evidence="2">
    <name type="scientific">marine sediment metagenome</name>
    <dbReference type="NCBI Taxonomy" id="412755"/>
    <lineage>
        <taxon>unclassified sequences</taxon>
        <taxon>metagenomes</taxon>
        <taxon>ecological metagenomes</taxon>
    </lineage>
</organism>
<comment type="caution">
    <text evidence="2">The sequence shown here is derived from an EMBL/GenBank/DDBJ whole genome shotgun (WGS) entry which is preliminary data.</text>
</comment>
<dbReference type="InterPro" id="IPR011658">
    <property type="entry name" value="PA14_dom"/>
</dbReference>
<dbReference type="SUPFAM" id="SSF63829">
    <property type="entry name" value="Calcium-dependent phosphotriesterase"/>
    <property type="match status" value="1"/>
</dbReference>
<dbReference type="Gene3D" id="3.90.182.10">
    <property type="entry name" value="Toxin - Anthrax Protective Antigen,domain 1"/>
    <property type="match status" value="1"/>
</dbReference>
<dbReference type="SUPFAM" id="SSF63825">
    <property type="entry name" value="YWTD domain"/>
    <property type="match status" value="1"/>
</dbReference>
<evidence type="ECO:0000313" key="2">
    <source>
        <dbReference type="EMBL" id="KKN14020.1"/>
    </source>
</evidence>
<dbReference type="SMART" id="SM00758">
    <property type="entry name" value="PA14"/>
    <property type="match status" value="1"/>
</dbReference>
<dbReference type="InterPro" id="IPR037524">
    <property type="entry name" value="PA14/GLEYA"/>
</dbReference>
<dbReference type="InterPro" id="IPR015943">
    <property type="entry name" value="WD40/YVTN_repeat-like_dom_sf"/>
</dbReference>
<dbReference type="Gene3D" id="2.130.10.10">
    <property type="entry name" value="YVTN repeat-like/Quinoprotein amine dehydrogenase"/>
    <property type="match status" value="2"/>
</dbReference>
<dbReference type="PROSITE" id="PS51820">
    <property type="entry name" value="PA14"/>
    <property type="match status" value="1"/>
</dbReference>
<gene>
    <name evidence="2" type="ORF">LCGC14_1000430</name>
</gene>
<dbReference type="EMBL" id="LAZR01003860">
    <property type="protein sequence ID" value="KKN14020.1"/>
    <property type="molecule type" value="Genomic_DNA"/>
</dbReference>
<accession>A0A0F9N384</accession>
<feature type="domain" description="PA14" evidence="1">
    <location>
        <begin position="1573"/>
        <end position="1737"/>
    </location>
</feature>
<evidence type="ECO:0000259" key="1">
    <source>
        <dbReference type="PROSITE" id="PS51820"/>
    </source>
</evidence>
<dbReference type="SUPFAM" id="SSF56988">
    <property type="entry name" value="Anthrax protective antigen"/>
    <property type="match status" value="1"/>
</dbReference>
<protein>
    <recommendedName>
        <fullName evidence="1">PA14 domain-containing protein</fullName>
    </recommendedName>
</protein>
<name>A0A0F9N384_9ZZZZ</name>
<proteinExistence type="predicted"/>
<dbReference type="SUPFAM" id="SSF110296">
    <property type="entry name" value="Oligoxyloglucan reducing end-specific cellobiohydrolase"/>
    <property type="match status" value="1"/>
</dbReference>
<sequence length="1775" mass="196767">MCSQKGSPDVAIDLENNVHVVWEDDRNGNWEILWTQWSNDRQAWLSSGHFGTDEVVMTFSSLDPYQENEVLAFRHPKLALSHPYLWLVAEGYFKQSNTSGIYRGYRDLLNNFWSASGSIITEDNGDFRNVGIPELVSDSGRNSVKPAVTASGVFREVVIVWEDQTEPVYQIWGASYYFDTTLRASAQQVTSQLTNCENPDCGFISNQCAIVFEISGSIYLTNYNSAFTTFQGTANGGEDRIISLAIDKTASYPSLPSETQSNSFFMAYDYNLRRASDTLSSVEHPDYQLIGNTSIEHKETSTGSLATATSTIVDGMISDVDSKEFAFGDFSENVGMQAHWKDIKLYFGYNARPHSIVQYNSSTVPGWLDDRVNDLFVDTYGNIIVATFGGLLYYNVFTANLTFIEGHTTDFSSETGCTEETCLLRSGDIGKLTTSVKWSGNGIWYVGTTSGLFYSMSAGRTWTAFEGFDGKVINDIAVNSEGMGVVAAHSLPEDLAFDGVYIVHPTKDTIKVQPKNVSVRVVAIDENNIIWAGGDWGVARIENYSEDNILYFDRNSGMRSSYVNDITIVNKHLRYIATASGIERMHGTEFTNFNVRTHSLLNDNVNIVKWNEETNSLWVGSLYTLHEIVFRDVEYDIIENEIVHYDSSEISTEESYEKREYFILDYNILGASITAESTKVFINRNKIDFGFVVSDRSVLFLTDLLVGDQVEIETSDKFVEFHDFTQKDVEKSVIGEKRTIITQIDRTSLNQHLYLSQGGKNNIFLHAGTSKLPYTTIALDTVSPQGCIEQLDIISRTQIRFRLLATDDLSGLDGFILSNYPNFTSDGSAPLDFQPMQTTVDHDIGSDINNVFDSLTFPSTVTIDTVIYTVGEGTAIGTWLDPATNIEYLFAGTSGPAIVFRYDPENDEWTAIAILDDIDLQREIVNIKSVDNILFITTGSSSGNGVIYKSIDGLTFDTVSAISDEYARGVIGSADGTIYIGGSSGKIYTYRESVFASPNAFQNIAESIYSLDIFGKQLIVGTGNKGRVYSINIETNDNLILFDTPNRYINGVLTNGATISNSPAEVNLFVAVGDETTIYRSNMDELRFVKSYSSFNKTISRLRSIETAALTTGTSQVSVTTLTAVAAVGDTLFKYVAPSWQYVYTHPEDIKDFIQYESGGIEGIWVISDSTVTKWTAEFSTKKVYLRLRDKAGNITPTPDAYTVCPAGELVCCEVYSLSIADLKDFVNEGRIVDVDEYGVVQYTYDSPNNKVFFSAEQIDEEIGIYTSEVLNGSNDLVSWKSITWESTEPTGTSVAVQIRNGVTEDSAESATWSADLTKDSNDLVLLEHITDQYLQFRLILTSRVRDLSPSLTSVVLRNLTSQSAHFFTTNFVLPSRATKGLLTVNTFIPVSSDIVFGFNTKNSVDFGDYQIIEPNRIFNTTEGQFGSGLRIGAKLLSPGLPQLEVSNNPGDPYDESSFVCDIGFNYENIGSTTIAYHFRVRFYNDPFRTQLIHTRFSGNDQTGWSIRGGGDNSFPAEGLSLSSLTTGRIVYTPLDSVSQQQRWYMIIDAWNGSNFETVSDNMSFICSTCNLEQNPGLRAEYYLTLLDQGVFLSEIPDFNDYTPSSVFIESQIDFPLTVNTWISTDPSAPTNGTGGGIPGTQTDFAVRFTGKLLVPASGIYSFRLSSDDGSKLFINNVEIIDNDGIHAFTSVTGDVTLDVGLIDIEVQFFEWTGGAGITLEWLIPGESVYSVVPPANLFHTVTNEYCAIISPRVFNLACILQLENDEVVKFNLPG</sequence>
<dbReference type="Pfam" id="PF07691">
    <property type="entry name" value="PA14"/>
    <property type="match status" value="1"/>
</dbReference>